<gene>
    <name evidence="1" type="ORF">BLNAU_11565</name>
</gene>
<name>A0ABQ9XMZ3_9EUKA</name>
<evidence type="ECO:0000313" key="2">
    <source>
        <dbReference type="Proteomes" id="UP001281761"/>
    </source>
</evidence>
<protein>
    <submittedName>
        <fullName evidence="1">Uncharacterized protein</fullName>
    </submittedName>
</protein>
<sequence length="1131" mass="128249">MWIAGKPFYLTLGTCLFVQRPDLAPLPLRCFCCSVIRLCTIMKEIALDELHVDIDRGIATVLPNQKSQFVSILSYVDPDWQKEYPPKAYLLEELFRETELWILGILKRIRTESKDPDEQTETSINSNCFLECPRTKQPIGVSPFFGEIKLQKSMIPFVEALNTRIRYQKTLIQALTLLQETTTNIPRFPPKTEIPSIIEKFKNDLNRELSNQLSEFQKTDSLSKSLFDTSSVKTLQSILSLLDQCTRLFIKIITWNEQMICLCKNPPPIPHYPEFRESSDEITIKPQPAPFSEIYHPFVTIPVFFDGLGRRQVQSSSTIFWPSFAEGLFFTFNKLVRMHYLLTYVQQICQNSPQLYSSTSLGNIFNAISILPPQQGQKSTSHSVPSTRDIVKAAGNFPLFLLRTLTKSFSESTSLISPAHIKLIFGQSVLFTDDLLNKFCLTIHNFYDLKHSFDSPLPSDIPASLPPSLHKNLFTPSPCILKLRTFPIHVRTLLSHFTASLSQSIETDRTRTSGAYLHLPGVNKLTLKAKPFTTRSQFKEWCSTRSSPTSLIDSYPHPLRHQPHTNPLSDSQLSFSFLHSPHALRILNTLTFILNASYSPSSALPSEATLSSSPLNDLVFFNIFAVITQAHCNSFAAIFSFHSKRNKRRANTMVLLRNAMEYAGKMIAEREDEKPGRSLLRPIVSFIKLMLHEQQALCLLEIEQEGLLSIQELPTFFFLLSAVYSQIESEQAKIAGAVPDWEMTVLRAALASPPVENVSISSKTASDLRNLHLQFVFDLEAEILKRPKPKAVELSKSAKKKRKKELKKFEQPEVPETIAKLAELRIDMPKQETPLILLDELLPEACSTHSEISRPFLSSISTPTLIQSHLSSFSLTSLKLRLFYWLSRAFHSFFSILSTATVNAEPFIRPAPPISNEISGMGERYAQLFLLNSALSESLNTPTTLDTLKTFISEAEIVFNEIKLRLPEDVKRADLIRTTNEYPPPAFPQTDEERNQRLTDLLMVDRFFETSTVELGGDPFLFIFHVGLVLTQLMAVSTLLSSPSSFHGDDKTIFIQSIDDLSNTTLTELQNLSYFHFYSPNAPLFVPNTPMHHYSPPSRPLIALFASLEVPFPLVFLKQTDSFDIHFTENI</sequence>
<dbReference type="EMBL" id="JARBJD010000091">
    <property type="protein sequence ID" value="KAK2953431.1"/>
    <property type="molecule type" value="Genomic_DNA"/>
</dbReference>
<reference evidence="1 2" key="1">
    <citation type="journal article" date="2022" name="bioRxiv">
        <title>Genomics of Preaxostyla Flagellates Illuminates Evolutionary Transitions and the Path Towards Mitochondrial Loss.</title>
        <authorList>
            <person name="Novak L.V.F."/>
            <person name="Treitli S.C."/>
            <person name="Pyrih J."/>
            <person name="Halakuc P."/>
            <person name="Pipaliya S.V."/>
            <person name="Vacek V."/>
            <person name="Brzon O."/>
            <person name="Soukal P."/>
            <person name="Eme L."/>
            <person name="Dacks J.B."/>
            <person name="Karnkowska A."/>
            <person name="Elias M."/>
            <person name="Hampl V."/>
        </authorList>
    </citation>
    <scope>NUCLEOTIDE SEQUENCE [LARGE SCALE GENOMIC DNA]</scope>
    <source>
        <strain evidence="1">NAU3</strain>
        <tissue evidence="1">Gut</tissue>
    </source>
</reference>
<keyword evidence="2" id="KW-1185">Reference proteome</keyword>
<organism evidence="1 2">
    <name type="scientific">Blattamonas nauphoetae</name>
    <dbReference type="NCBI Taxonomy" id="2049346"/>
    <lineage>
        <taxon>Eukaryota</taxon>
        <taxon>Metamonada</taxon>
        <taxon>Preaxostyla</taxon>
        <taxon>Oxymonadida</taxon>
        <taxon>Blattamonas</taxon>
    </lineage>
</organism>
<evidence type="ECO:0000313" key="1">
    <source>
        <dbReference type="EMBL" id="KAK2953431.1"/>
    </source>
</evidence>
<accession>A0ABQ9XMZ3</accession>
<dbReference type="Proteomes" id="UP001281761">
    <property type="component" value="Unassembled WGS sequence"/>
</dbReference>
<proteinExistence type="predicted"/>
<comment type="caution">
    <text evidence="1">The sequence shown here is derived from an EMBL/GenBank/DDBJ whole genome shotgun (WGS) entry which is preliminary data.</text>
</comment>